<evidence type="ECO:0000313" key="1">
    <source>
        <dbReference type="EMBL" id="GME79119.1"/>
    </source>
</evidence>
<keyword evidence="2" id="KW-1185">Reference proteome</keyword>
<name>A0ACB5T211_AMBMO</name>
<protein>
    <submittedName>
        <fullName evidence="1">Unnamed protein product</fullName>
    </submittedName>
</protein>
<proteinExistence type="predicted"/>
<accession>A0ACB5T211</accession>
<evidence type="ECO:0000313" key="2">
    <source>
        <dbReference type="Proteomes" id="UP001165064"/>
    </source>
</evidence>
<sequence>MFFVVGSGFRGFHIRFRDVARGGIRIVKSRSVDNYLTNQRTMFDENYNLASTQQRKNKDIPEGGSKGVILLNPGAAQERPKECFTKYIDSLLDLLIKDPSKEKIVDLYNKPEMLYLGPDENTAGYVDWATLHAKKRGAKFGFPWKAFFTGKSPTIGGIPHDEYGMTSLSVRAFTEGAYEKLGITDWSKVNKLQMAGGDGDLGSNEIKLSGAENYIGIVDGTGVLVDEDGLDKKELLRLAEERLPNSYFDKSKLGPKGYLVLIDDVNVTLPNGEFVANGLTLRNNFHLTLKKHYPENFINLFVPCGGRPSALDANNVHNLIDEKTGKSIIPIITEGANLFITQPAKIILEKAGALLFKDASANKGGVTSSSLEVLAALSFDDEGFHKHMCVDETTHEKPEFYKSYVKEVQSIVVRNAKNEFNMLWKLKNETGKPFSELSDDLSVAINKLADELSSSKELWDDDVTFRNNVLKDALPKLLLNEIGIDGILKNVPTAYLRAIFATRLASEFVYTRGIDANPAKFLEYISTLKRKFEN</sequence>
<comment type="caution">
    <text evidence="1">The sequence shown here is derived from an EMBL/GenBank/DDBJ whole genome shotgun (WGS) entry which is preliminary data.</text>
</comment>
<dbReference type="EMBL" id="BSXS01002449">
    <property type="protein sequence ID" value="GME79119.1"/>
    <property type="molecule type" value="Genomic_DNA"/>
</dbReference>
<reference evidence="1" key="1">
    <citation type="submission" date="2023-04" db="EMBL/GenBank/DDBJ databases">
        <title>Ambrosiozyma monospora NBRC 10751.</title>
        <authorList>
            <person name="Ichikawa N."/>
            <person name="Sato H."/>
            <person name="Tonouchi N."/>
        </authorList>
    </citation>
    <scope>NUCLEOTIDE SEQUENCE</scope>
    <source>
        <strain evidence="1">NBRC 10751</strain>
    </source>
</reference>
<gene>
    <name evidence="1" type="ORF">Amon02_000377500</name>
</gene>
<organism evidence="1 2">
    <name type="scientific">Ambrosiozyma monospora</name>
    <name type="common">Yeast</name>
    <name type="synonym">Endomycopsis monosporus</name>
    <dbReference type="NCBI Taxonomy" id="43982"/>
    <lineage>
        <taxon>Eukaryota</taxon>
        <taxon>Fungi</taxon>
        <taxon>Dikarya</taxon>
        <taxon>Ascomycota</taxon>
        <taxon>Saccharomycotina</taxon>
        <taxon>Pichiomycetes</taxon>
        <taxon>Pichiales</taxon>
        <taxon>Pichiaceae</taxon>
        <taxon>Ambrosiozyma</taxon>
    </lineage>
</organism>
<dbReference type="Proteomes" id="UP001165064">
    <property type="component" value="Unassembled WGS sequence"/>
</dbReference>